<evidence type="ECO:0000259" key="9">
    <source>
        <dbReference type="Pfam" id="PF06429"/>
    </source>
</evidence>
<dbReference type="SUPFAM" id="SSF64518">
    <property type="entry name" value="Phase 1 flagellin"/>
    <property type="match status" value="1"/>
</dbReference>
<keyword evidence="11" id="KW-0969">Cilium</keyword>
<dbReference type="PRINTS" id="PR01005">
    <property type="entry name" value="FLGHOOKAP1"/>
</dbReference>
<feature type="domain" description="Flagellar hook-associated protein FlgK helical" evidence="10">
    <location>
        <begin position="102"/>
        <end position="316"/>
    </location>
</feature>
<dbReference type="NCBIfam" id="TIGR02492">
    <property type="entry name" value="flgK_ends"/>
    <property type="match status" value="1"/>
</dbReference>
<dbReference type="InterPro" id="IPR002371">
    <property type="entry name" value="FlgK"/>
</dbReference>
<organism evidence="11">
    <name type="scientific">uncultured Armatimonadetes bacterium</name>
    <dbReference type="NCBI Taxonomy" id="157466"/>
    <lineage>
        <taxon>Bacteria</taxon>
        <taxon>Bacillati</taxon>
        <taxon>Armatimonadota</taxon>
        <taxon>environmental samples</taxon>
    </lineage>
</organism>
<evidence type="ECO:0000256" key="2">
    <source>
        <dbReference type="ARBA" id="ARBA00004613"/>
    </source>
</evidence>
<comment type="subcellular location">
    <subcellularLocation>
        <location evidence="1 7">Bacterial flagellum</location>
    </subcellularLocation>
    <subcellularLocation>
        <location evidence="2 7">Secreted</location>
    </subcellularLocation>
</comment>
<dbReference type="InterPro" id="IPR010930">
    <property type="entry name" value="Flg_bb/hook_C_dom"/>
</dbReference>
<accession>A0A6J4I1C0</accession>
<dbReference type="GO" id="GO:0005198">
    <property type="term" value="F:structural molecule activity"/>
    <property type="evidence" value="ECO:0007669"/>
    <property type="project" value="UniProtKB-UniRule"/>
</dbReference>
<evidence type="ECO:0000313" key="11">
    <source>
        <dbReference type="EMBL" id="CAA9237391.1"/>
    </source>
</evidence>
<reference evidence="11" key="1">
    <citation type="submission" date="2020-02" db="EMBL/GenBank/DDBJ databases">
        <authorList>
            <person name="Meier V. D."/>
        </authorList>
    </citation>
    <scope>NUCLEOTIDE SEQUENCE</scope>
    <source>
        <strain evidence="11">AVDCRST_MAG63</strain>
    </source>
</reference>
<dbReference type="GO" id="GO:0009424">
    <property type="term" value="C:bacterial-type flagellum hook"/>
    <property type="evidence" value="ECO:0007669"/>
    <property type="project" value="UniProtKB-UniRule"/>
</dbReference>
<keyword evidence="6 7" id="KW-0975">Bacterial flagellum</keyword>
<proteinExistence type="inferred from homology"/>
<dbReference type="EMBL" id="CADCTO010000168">
    <property type="protein sequence ID" value="CAA9237391.1"/>
    <property type="molecule type" value="Genomic_DNA"/>
</dbReference>
<feature type="domain" description="Flagellar basal body rod protein N-terminal" evidence="8">
    <location>
        <begin position="8"/>
        <end position="37"/>
    </location>
</feature>
<evidence type="ECO:0000256" key="7">
    <source>
        <dbReference type="RuleBase" id="RU362065"/>
    </source>
</evidence>
<dbReference type="Pfam" id="PF22638">
    <property type="entry name" value="FlgK_D1"/>
    <property type="match status" value="1"/>
</dbReference>
<evidence type="ECO:0000259" key="8">
    <source>
        <dbReference type="Pfam" id="PF00460"/>
    </source>
</evidence>
<protein>
    <recommendedName>
        <fullName evidence="4 7">Flagellar hook-associated protein 1</fullName>
        <shortName evidence="7">HAP1</shortName>
    </recommendedName>
</protein>
<dbReference type="Pfam" id="PF00460">
    <property type="entry name" value="Flg_bb_rod"/>
    <property type="match status" value="1"/>
</dbReference>
<dbReference type="InterPro" id="IPR001444">
    <property type="entry name" value="Flag_bb_rod_N"/>
</dbReference>
<dbReference type="GO" id="GO:0005576">
    <property type="term" value="C:extracellular region"/>
    <property type="evidence" value="ECO:0007669"/>
    <property type="project" value="UniProtKB-SubCell"/>
</dbReference>
<dbReference type="GO" id="GO:0044780">
    <property type="term" value="P:bacterial-type flagellum assembly"/>
    <property type="evidence" value="ECO:0007669"/>
    <property type="project" value="InterPro"/>
</dbReference>
<dbReference type="InterPro" id="IPR053927">
    <property type="entry name" value="FlgK_helical"/>
</dbReference>
<keyword evidence="11" id="KW-0966">Cell projection</keyword>
<keyword evidence="11" id="KW-0282">Flagellum</keyword>
<comment type="similarity">
    <text evidence="3 7">Belongs to the flagella basal body rod proteins family.</text>
</comment>
<evidence type="ECO:0000256" key="4">
    <source>
        <dbReference type="ARBA" id="ARBA00016244"/>
    </source>
</evidence>
<gene>
    <name evidence="7" type="primary">flgK</name>
    <name evidence="11" type="ORF">AVDCRST_MAG63-1388</name>
</gene>
<dbReference type="PANTHER" id="PTHR30033">
    <property type="entry name" value="FLAGELLAR HOOK-ASSOCIATED PROTEIN 1"/>
    <property type="match status" value="1"/>
</dbReference>
<dbReference type="PANTHER" id="PTHR30033:SF1">
    <property type="entry name" value="FLAGELLAR HOOK-ASSOCIATED PROTEIN 1"/>
    <property type="match status" value="1"/>
</dbReference>
<keyword evidence="5 7" id="KW-0964">Secreted</keyword>
<sequence>MPGTFFGIESGMRALRTAQAAMDTVSHNIANVNTPGYSRQRVEFQVTDPYTTPSQWYQIGAMQMGTGVEARTVTQARDSALDLQVRRGYGDREALVAQRDALAQVEQAVGEPGPNGINAALTGLFNAFQDLAAGADSTPLRSAVVAGAGTLTSAFHNIDTRLENVERDLAARVGMGIAEINGIARQVATLNREIRNVVAQGDTPNDLRDQRNNLLDTLSKKANTTVIAAADGTVTVQIGGAAIVRGTLDYPLSGIDALTAKNDVQGGEMKGLLDAQARLVDYRGKLDGLAAAFRDRVNTLHRGGLDKDGQAGADLFVGTGAGDLAVNPLVAADPDLVAAAAGPVPPATFAVGNGDNALAIADLAKEAITAGPIDNKTLRDWWGGVAASLGVEVKTLDGGVASHDPFVRQLESRRDAISGVSLDDEMADLVKFQRTYQAAAKLISISDDMMGTLLSAFGAR</sequence>
<evidence type="ECO:0000256" key="5">
    <source>
        <dbReference type="ARBA" id="ARBA00022525"/>
    </source>
</evidence>
<feature type="domain" description="Flagellar basal-body/hook protein C-terminal" evidence="9">
    <location>
        <begin position="417"/>
        <end position="455"/>
    </location>
</feature>
<evidence type="ECO:0000256" key="3">
    <source>
        <dbReference type="ARBA" id="ARBA00009677"/>
    </source>
</evidence>
<dbReference type="AlphaFoldDB" id="A0A6J4I1C0"/>
<dbReference type="Pfam" id="PF06429">
    <property type="entry name" value="Flg_bbr_C"/>
    <property type="match status" value="1"/>
</dbReference>
<evidence type="ECO:0000259" key="10">
    <source>
        <dbReference type="Pfam" id="PF22638"/>
    </source>
</evidence>
<name>A0A6J4I1C0_9BACT</name>
<evidence type="ECO:0000256" key="6">
    <source>
        <dbReference type="ARBA" id="ARBA00023143"/>
    </source>
</evidence>
<evidence type="ECO:0000256" key="1">
    <source>
        <dbReference type="ARBA" id="ARBA00004365"/>
    </source>
</evidence>